<comment type="caution">
    <text evidence="1">The sequence shown here is derived from an EMBL/GenBank/DDBJ whole genome shotgun (WGS) entry which is preliminary data.</text>
</comment>
<accession>X1F681</accession>
<protein>
    <submittedName>
        <fullName evidence="1">Uncharacterized protein</fullName>
    </submittedName>
</protein>
<name>X1F681_9ZZZZ</name>
<organism evidence="1">
    <name type="scientific">marine sediment metagenome</name>
    <dbReference type="NCBI Taxonomy" id="412755"/>
    <lineage>
        <taxon>unclassified sequences</taxon>
        <taxon>metagenomes</taxon>
        <taxon>ecological metagenomes</taxon>
    </lineage>
</organism>
<dbReference type="AlphaFoldDB" id="X1F681"/>
<proteinExistence type="predicted"/>
<reference evidence="1" key="1">
    <citation type="journal article" date="2014" name="Front. Microbiol.">
        <title>High frequency of phylogenetically diverse reductive dehalogenase-homologous genes in deep subseafloor sedimentary metagenomes.</title>
        <authorList>
            <person name="Kawai M."/>
            <person name="Futagami T."/>
            <person name="Toyoda A."/>
            <person name="Takaki Y."/>
            <person name="Nishi S."/>
            <person name="Hori S."/>
            <person name="Arai W."/>
            <person name="Tsubouchi T."/>
            <person name="Morono Y."/>
            <person name="Uchiyama I."/>
            <person name="Ito T."/>
            <person name="Fujiyama A."/>
            <person name="Inagaki F."/>
            <person name="Takami H."/>
        </authorList>
    </citation>
    <scope>NUCLEOTIDE SEQUENCE</scope>
    <source>
        <strain evidence="1">Expedition CK06-06</strain>
    </source>
</reference>
<evidence type="ECO:0000313" key="1">
    <source>
        <dbReference type="EMBL" id="GAH41136.1"/>
    </source>
</evidence>
<dbReference type="EMBL" id="BARU01008428">
    <property type="protein sequence ID" value="GAH41136.1"/>
    <property type="molecule type" value="Genomic_DNA"/>
</dbReference>
<feature type="non-terminal residue" evidence="1">
    <location>
        <position position="1"/>
    </location>
</feature>
<sequence>VDILLNAAGGNMKEATTSEDIKLNGPDYHFLH</sequence>
<gene>
    <name evidence="1" type="ORF">S03H2_16496</name>
</gene>